<comment type="subcellular location">
    <subcellularLocation>
        <location evidence="1">Cytoplasm</location>
    </subcellularLocation>
</comment>
<organism evidence="6 7">
    <name type="scientific">Shewanella ulleungensis</name>
    <dbReference type="NCBI Taxonomy" id="2282699"/>
    <lineage>
        <taxon>Bacteria</taxon>
        <taxon>Pseudomonadati</taxon>
        <taxon>Pseudomonadota</taxon>
        <taxon>Gammaproteobacteria</taxon>
        <taxon>Alteromonadales</taxon>
        <taxon>Shewanellaceae</taxon>
        <taxon>Shewanella</taxon>
    </lineage>
</organism>
<accession>A0ABQ2QMW4</accession>
<gene>
    <name evidence="6" type="ORF">GCM10009410_18820</name>
</gene>
<dbReference type="PANTHER" id="PTHR39585">
    <property type="entry name" value="FAD ASSEMBLY FACTOR SDHE"/>
    <property type="match status" value="1"/>
</dbReference>
<keyword evidence="4" id="KW-0963">Cytoplasm</keyword>
<proteinExistence type="inferred from homology"/>
<keyword evidence="7" id="KW-1185">Reference proteome</keyword>
<dbReference type="Pfam" id="PF03937">
    <property type="entry name" value="Sdh5"/>
    <property type="match status" value="1"/>
</dbReference>
<evidence type="ECO:0000256" key="3">
    <source>
        <dbReference type="ARBA" id="ARBA00019418"/>
    </source>
</evidence>
<dbReference type="InterPro" id="IPR050531">
    <property type="entry name" value="SdhE_FAD_assembly_factor"/>
</dbReference>
<dbReference type="Gene3D" id="1.10.150.250">
    <property type="entry name" value="Flavinator of succinate dehydrogenase"/>
    <property type="match status" value="1"/>
</dbReference>
<protein>
    <recommendedName>
        <fullName evidence="3">FAD assembly factor SdhE</fullName>
    </recommendedName>
</protein>
<keyword evidence="5" id="KW-0143">Chaperone</keyword>
<evidence type="ECO:0000256" key="4">
    <source>
        <dbReference type="ARBA" id="ARBA00022490"/>
    </source>
</evidence>
<evidence type="ECO:0000313" key="6">
    <source>
        <dbReference type="EMBL" id="GGP85770.1"/>
    </source>
</evidence>
<evidence type="ECO:0000256" key="2">
    <source>
        <dbReference type="ARBA" id="ARBA00008571"/>
    </source>
</evidence>
<dbReference type="InterPro" id="IPR036714">
    <property type="entry name" value="SDH_sf"/>
</dbReference>
<comment type="similarity">
    <text evidence="2">Belongs to the SdhE FAD assembly factor family.</text>
</comment>
<dbReference type="EMBL" id="BMQW01000004">
    <property type="protein sequence ID" value="GGP85770.1"/>
    <property type="molecule type" value="Genomic_DNA"/>
</dbReference>
<dbReference type="InterPro" id="IPR005631">
    <property type="entry name" value="SDH"/>
</dbReference>
<name>A0ABQ2QMW4_9GAMM</name>
<evidence type="ECO:0000256" key="1">
    <source>
        <dbReference type="ARBA" id="ARBA00004496"/>
    </source>
</evidence>
<evidence type="ECO:0000313" key="7">
    <source>
        <dbReference type="Proteomes" id="UP000654004"/>
    </source>
</evidence>
<evidence type="ECO:0000256" key="5">
    <source>
        <dbReference type="ARBA" id="ARBA00023186"/>
    </source>
</evidence>
<reference evidence="7" key="1">
    <citation type="journal article" date="2019" name="Int. J. Syst. Evol. Microbiol.">
        <title>The Global Catalogue of Microorganisms (GCM) 10K type strain sequencing project: providing services to taxonomists for standard genome sequencing and annotation.</title>
        <authorList>
            <consortium name="The Broad Institute Genomics Platform"/>
            <consortium name="The Broad Institute Genome Sequencing Center for Infectious Disease"/>
            <person name="Wu L."/>
            <person name="Ma J."/>
        </authorList>
    </citation>
    <scope>NUCLEOTIDE SEQUENCE [LARGE SCALE GENOMIC DNA]</scope>
    <source>
        <strain evidence="7">JCM 32305</strain>
    </source>
</reference>
<comment type="caution">
    <text evidence="6">The sequence shown here is derived from an EMBL/GenBank/DDBJ whole genome shotgun (WGS) entry which is preliminary data.</text>
</comment>
<dbReference type="PANTHER" id="PTHR39585:SF1">
    <property type="entry name" value="FAD ASSEMBLY FACTOR SDHE"/>
    <property type="match status" value="1"/>
</dbReference>
<sequence>MLELMNIARVRWACRRGMLELDVLFQPFVEAQYEALTDADKQTFIRLLECEDPELFAWFMGHEQCPDSQLADMVVKVRGRAAP</sequence>
<dbReference type="Proteomes" id="UP000654004">
    <property type="component" value="Unassembled WGS sequence"/>
</dbReference>
<dbReference type="SUPFAM" id="SSF109910">
    <property type="entry name" value="YgfY-like"/>
    <property type="match status" value="1"/>
</dbReference>